<organism evidence="1 2">
    <name type="scientific">Kribbella orskensis</name>
    <dbReference type="NCBI Taxonomy" id="2512216"/>
    <lineage>
        <taxon>Bacteria</taxon>
        <taxon>Bacillati</taxon>
        <taxon>Actinomycetota</taxon>
        <taxon>Actinomycetes</taxon>
        <taxon>Propionibacteriales</taxon>
        <taxon>Kribbellaceae</taxon>
        <taxon>Kribbella</taxon>
    </lineage>
</organism>
<dbReference type="EMBL" id="SLWM01000001">
    <property type="protein sequence ID" value="TCO31885.1"/>
    <property type="molecule type" value="Genomic_DNA"/>
</dbReference>
<gene>
    <name evidence="1" type="ORF">EV644_101528</name>
</gene>
<sequence>MRTQRRRPATDDTQYCVLCDAVVLFERVETGDHPEDDPAAEWSCVMCGFALLIGPAAQPLHRTA</sequence>
<name>A0ABY2BUJ2_9ACTN</name>
<reference evidence="1 2" key="1">
    <citation type="journal article" date="2015" name="Stand. Genomic Sci.">
        <title>Genomic Encyclopedia of Bacterial and Archaeal Type Strains, Phase III: the genomes of soil and plant-associated and newly described type strains.</title>
        <authorList>
            <person name="Whitman W.B."/>
            <person name="Woyke T."/>
            <person name="Klenk H.P."/>
            <person name="Zhou Y."/>
            <person name="Lilburn T.G."/>
            <person name="Beck B.J."/>
            <person name="De Vos P."/>
            <person name="Vandamme P."/>
            <person name="Eisen J.A."/>
            <person name="Garrity G."/>
            <person name="Hugenholtz P."/>
            <person name="Kyrpides N.C."/>
        </authorList>
    </citation>
    <scope>NUCLEOTIDE SEQUENCE [LARGE SCALE GENOMIC DNA]</scope>
    <source>
        <strain evidence="1 2">VKM Ac-2538</strain>
    </source>
</reference>
<protein>
    <recommendedName>
        <fullName evidence="3">Small CPxCG-related zinc finger protein</fullName>
    </recommendedName>
</protein>
<keyword evidence="2" id="KW-1185">Reference proteome</keyword>
<evidence type="ECO:0000313" key="1">
    <source>
        <dbReference type="EMBL" id="TCO31885.1"/>
    </source>
</evidence>
<dbReference type="RefSeq" id="WP_132187140.1">
    <property type="nucleotide sequence ID" value="NZ_SLWM01000001.1"/>
</dbReference>
<proteinExistence type="predicted"/>
<dbReference type="Proteomes" id="UP000295818">
    <property type="component" value="Unassembled WGS sequence"/>
</dbReference>
<comment type="caution">
    <text evidence="1">The sequence shown here is derived from an EMBL/GenBank/DDBJ whole genome shotgun (WGS) entry which is preliminary data.</text>
</comment>
<accession>A0ABY2BUJ2</accession>
<evidence type="ECO:0000313" key="2">
    <source>
        <dbReference type="Proteomes" id="UP000295818"/>
    </source>
</evidence>
<evidence type="ECO:0008006" key="3">
    <source>
        <dbReference type="Google" id="ProtNLM"/>
    </source>
</evidence>